<evidence type="ECO:0000313" key="2">
    <source>
        <dbReference type="Proteomes" id="UP000827872"/>
    </source>
</evidence>
<protein>
    <submittedName>
        <fullName evidence="1">Uncharacterized protein</fullName>
    </submittedName>
</protein>
<reference evidence="1" key="1">
    <citation type="submission" date="2021-08" db="EMBL/GenBank/DDBJ databases">
        <title>The first chromosome-level gecko genome reveals the dynamic sex chromosomes of Neotropical dwarf geckos (Sphaerodactylidae: Sphaerodactylus).</title>
        <authorList>
            <person name="Pinto B.J."/>
            <person name="Keating S.E."/>
            <person name="Gamble T."/>
        </authorList>
    </citation>
    <scope>NUCLEOTIDE SEQUENCE</scope>
    <source>
        <strain evidence="1">TG3544</strain>
    </source>
</reference>
<comment type="caution">
    <text evidence="1">The sequence shown here is derived from an EMBL/GenBank/DDBJ whole genome shotgun (WGS) entry which is preliminary data.</text>
</comment>
<keyword evidence="2" id="KW-1185">Reference proteome</keyword>
<sequence>MPALPSAAAAAAGTRRGCPRRARRGQGPQATLRRAAAELSQEAAVLRGQLSWALGLEGADAAASEDLELSAALDGLIPPPPLGTLSPARPTTPPAQQEHEEEEDLVLRSSKPLTEPWEEAGEEPPLGASWGLDEEPAFADTFLLGMAPWEA</sequence>
<dbReference type="Proteomes" id="UP000827872">
    <property type="component" value="Linkage Group LG04"/>
</dbReference>
<evidence type="ECO:0000313" key="1">
    <source>
        <dbReference type="EMBL" id="KAH8005625.1"/>
    </source>
</evidence>
<gene>
    <name evidence="1" type="ORF">K3G42_030540</name>
</gene>
<name>A0ACB8FJB7_9SAUR</name>
<proteinExistence type="predicted"/>
<accession>A0ACB8FJB7</accession>
<organism evidence="1 2">
    <name type="scientific">Sphaerodactylus townsendi</name>
    <dbReference type="NCBI Taxonomy" id="933632"/>
    <lineage>
        <taxon>Eukaryota</taxon>
        <taxon>Metazoa</taxon>
        <taxon>Chordata</taxon>
        <taxon>Craniata</taxon>
        <taxon>Vertebrata</taxon>
        <taxon>Euteleostomi</taxon>
        <taxon>Lepidosauria</taxon>
        <taxon>Squamata</taxon>
        <taxon>Bifurcata</taxon>
        <taxon>Gekkota</taxon>
        <taxon>Sphaerodactylidae</taxon>
        <taxon>Sphaerodactylus</taxon>
    </lineage>
</organism>
<dbReference type="EMBL" id="CM037617">
    <property type="protein sequence ID" value="KAH8005625.1"/>
    <property type="molecule type" value="Genomic_DNA"/>
</dbReference>